<dbReference type="Proteomes" id="UP001597185">
    <property type="component" value="Unassembled WGS sequence"/>
</dbReference>
<dbReference type="GO" id="GO:0005524">
    <property type="term" value="F:ATP binding"/>
    <property type="evidence" value="ECO:0007669"/>
    <property type="project" value="UniProtKB-KW"/>
</dbReference>
<gene>
    <name evidence="2" type="ORF">ACFR9T_16660</name>
</gene>
<organism evidence="2 3">
    <name type="scientific">Halorubrum laminariae</name>
    <dbReference type="NCBI Taxonomy" id="1433523"/>
    <lineage>
        <taxon>Archaea</taxon>
        <taxon>Methanobacteriati</taxon>
        <taxon>Methanobacteriota</taxon>
        <taxon>Stenosarchaea group</taxon>
        <taxon>Halobacteria</taxon>
        <taxon>Halobacteriales</taxon>
        <taxon>Haloferacaceae</taxon>
        <taxon>Halorubrum</taxon>
    </lineage>
</organism>
<dbReference type="Pfam" id="PF10923">
    <property type="entry name" value="BrxC_BrxD"/>
    <property type="match status" value="1"/>
</dbReference>
<name>A0ABD6C707_9EURY</name>
<evidence type="ECO:0000256" key="1">
    <source>
        <dbReference type="SAM" id="MobiDB-lite"/>
    </source>
</evidence>
<comment type="caution">
    <text evidence="2">The sequence shown here is derived from an EMBL/GenBank/DDBJ whole genome shotgun (WGS) entry which is preliminary data.</text>
</comment>
<dbReference type="AlphaFoldDB" id="A0ABD6C707"/>
<dbReference type="EMBL" id="JBHUDB010000024">
    <property type="protein sequence ID" value="MFD1572188.1"/>
    <property type="molecule type" value="Genomic_DNA"/>
</dbReference>
<reference evidence="2 3" key="1">
    <citation type="journal article" date="2019" name="Int. J. Syst. Evol. Microbiol.">
        <title>The Global Catalogue of Microorganisms (GCM) 10K type strain sequencing project: providing services to taxonomists for standard genome sequencing and annotation.</title>
        <authorList>
            <consortium name="The Broad Institute Genomics Platform"/>
            <consortium name="The Broad Institute Genome Sequencing Center for Infectious Disease"/>
            <person name="Wu L."/>
            <person name="Ma J."/>
        </authorList>
    </citation>
    <scope>NUCLEOTIDE SEQUENCE [LARGE SCALE GENOMIC DNA]</scope>
    <source>
        <strain evidence="2 3">CGMCC 1.12689</strain>
    </source>
</reference>
<dbReference type="InterPro" id="IPR021228">
    <property type="entry name" value="BrxD"/>
</dbReference>
<keyword evidence="3" id="KW-1185">Reference proteome</keyword>
<dbReference type="SUPFAM" id="SSF52540">
    <property type="entry name" value="P-loop containing nucleoside triphosphate hydrolases"/>
    <property type="match status" value="1"/>
</dbReference>
<protein>
    <submittedName>
        <fullName evidence="2">BREX system ATP-binding domain-containing protein</fullName>
    </submittedName>
</protein>
<evidence type="ECO:0000313" key="3">
    <source>
        <dbReference type="Proteomes" id="UP001597185"/>
    </source>
</evidence>
<keyword evidence="2" id="KW-0067">ATP-binding</keyword>
<dbReference type="RefSeq" id="WP_379812668.1">
    <property type="nucleotide sequence ID" value="NZ_JANHDL010000008.1"/>
</dbReference>
<proteinExistence type="predicted"/>
<evidence type="ECO:0000313" key="2">
    <source>
        <dbReference type="EMBL" id="MFD1572188.1"/>
    </source>
</evidence>
<dbReference type="InterPro" id="IPR027417">
    <property type="entry name" value="P-loop_NTPase"/>
</dbReference>
<feature type="region of interest" description="Disordered" evidence="1">
    <location>
        <begin position="1"/>
        <end position="25"/>
    </location>
</feature>
<keyword evidence="2" id="KW-0547">Nucleotide-binding</keyword>
<accession>A0ABD6C707</accession>
<sequence>MISGSGGTSSTSAQAEWRNPAGPAETTYSRTAELNDVQALHIIENLRAHIPPSQPGTCRQIAIGRESAINTAITRVESAQPYTFIEGELGFGKSFFLHWMRDEVLPWAAVSLVDLDDETNFLNQGALIEAFRTNLETPRSLDHVDYANGLDELWDTTLRKVADLCASHYEREGFEIRESRMKKSLELAAKDILSDAAIPQPVIDQVGKTASEYFNSTSQSLTQSLLEEIENNEPMDVLGLISSLAQINGYRVLLGVDELEKSVRTEEHFKALDNFADTLPKNISLFVTGTPELVEGGEEGNALRETYHPLYERTTTNRIRLDSPTREALIEFSTRIVDLETQAIEAPANREYASTIDDLGGFEQAADSFLEQWPPAFRAYLDYLEQHK</sequence>